<sequence>IQKLYNAVQAYLPAGTTYEDFTVGGEGERGIGIMQSLKVGPSIADDIKQASIWAVLGSLLVIFLYILLRFRKYQFSLGAVIAVIHDVLIVLGVFSLTYKFM</sequence>
<comment type="caution">
    <text evidence="11">The sequence shown here is derived from an EMBL/GenBank/DDBJ whole genome shotgun (WGS) entry which is preliminary data.</text>
</comment>
<comment type="subcellular location">
    <subcellularLocation>
        <location evidence="1">Cell membrane</location>
        <topology evidence="1">Multi-pass membrane protein</topology>
    </subcellularLocation>
</comment>
<reference evidence="11 12" key="1">
    <citation type="submission" date="2020-03" db="EMBL/GenBank/DDBJ databases">
        <title>Tamlana sp. nov, isolated from XXX.</title>
        <authorList>
            <person name="Cao W.R."/>
        </authorList>
    </citation>
    <scope>NUCLEOTIDE SEQUENCE [LARGE SCALE GENOMIC DNA]</scope>
    <source>
        <strain evidence="11 12">HST1-43</strain>
    </source>
</reference>
<keyword evidence="6 9" id="KW-1133">Transmembrane helix</keyword>
<name>A0ABX1DGS7_9FLAO</name>
<dbReference type="InterPro" id="IPR048634">
    <property type="entry name" value="SecD_SecF_C"/>
</dbReference>
<evidence type="ECO:0000256" key="5">
    <source>
        <dbReference type="ARBA" id="ARBA00022927"/>
    </source>
</evidence>
<keyword evidence="5" id="KW-0653">Protein transport</keyword>
<proteinExistence type="predicted"/>
<evidence type="ECO:0000313" key="11">
    <source>
        <dbReference type="EMBL" id="NJX17530.1"/>
    </source>
</evidence>
<feature type="non-terminal residue" evidence="11">
    <location>
        <position position="1"/>
    </location>
</feature>
<evidence type="ECO:0000256" key="3">
    <source>
        <dbReference type="ARBA" id="ARBA00022475"/>
    </source>
</evidence>
<evidence type="ECO:0000313" key="12">
    <source>
        <dbReference type="Proteomes" id="UP000760545"/>
    </source>
</evidence>
<protein>
    <submittedName>
        <fullName evidence="11">Protein translocase subunit SecDF</fullName>
    </submittedName>
</protein>
<evidence type="ECO:0000256" key="2">
    <source>
        <dbReference type="ARBA" id="ARBA00022448"/>
    </source>
</evidence>
<keyword evidence="7" id="KW-0811">Translocation</keyword>
<feature type="transmembrane region" description="Helical" evidence="9">
    <location>
        <begin position="75"/>
        <end position="98"/>
    </location>
</feature>
<dbReference type="Gene3D" id="1.20.1640.10">
    <property type="entry name" value="Multidrug efflux transporter AcrB transmembrane domain"/>
    <property type="match status" value="1"/>
</dbReference>
<evidence type="ECO:0000256" key="8">
    <source>
        <dbReference type="ARBA" id="ARBA00023136"/>
    </source>
</evidence>
<evidence type="ECO:0000256" key="4">
    <source>
        <dbReference type="ARBA" id="ARBA00022692"/>
    </source>
</evidence>
<evidence type="ECO:0000256" key="9">
    <source>
        <dbReference type="SAM" id="Phobius"/>
    </source>
</evidence>
<gene>
    <name evidence="11" type="ORF">HC176_18835</name>
</gene>
<keyword evidence="3" id="KW-1003">Cell membrane</keyword>
<keyword evidence="2" id="KW-0813">Transport</keyword>
<evidence type="ECO:0000256" key="6">
    <source>
        <dbReference type="ARBA" id="ARBA00022989"/>
    </source>
</evidence>
<accession>A0ABX1DGS7</accession>
<evidence type="ECO:0000256" key="7">
    <source>
        <dbReference type="ARBA" id="ARBA00023010"/>
    </source>
</evidence>
<feature type="domain" description="Protein export membrane protein SecD/SecF C-terminal" evidence="10">
    <location>
        <begin position="34"/>
        <end position="97"/>
    </location>
</feature>
<feature type="transmembrane region" description="Helical" evidence="9">
    <location>
        <begin position="50"/>
        <end position="68"/>
    </location>
</feature>
<dbReference type="Proteomes" id="UP000760545">
    <property type="component" value="Unassembled WGS sequence"/>
</dbReference>
<organism evidence="11 12">
    <name type="scientific">Tamlana crocina</name>
    <dbReference type="NCBI Taxonomy" id="393006"/>
    <lineage>
        <taxon>Bacteria</taxon>
        <taxon>Pseudomonadati</taxon>
        <taxon>Bacteroidota</taxon>
        <taxon>Flavobacteriia</taxon>
        <taxon>Flavobacteriales</taxon>
        <taxon>Flavobacteriaceae</taxon>
        <taxon>Tamlana</taxon>
    </lineage>
</organism>
<dbReference type="PANTHER" id="PTHR30081">
    <property type="entry name" value="PROTEIN-EXPORT MEMBRANE PROTEIN SEC"/>
    <property type="match status" value="1"/>
</dbReference>
<dbReference type="Pfam" id="PF02355">
    <property type="entry name" value="SecD_SecF_C"/>
    <property type="match status" value="1"/>
</dbReference>
<evidence type="ECO:0000256" key="1">
    <source>
        <dbReference type="ARBA" id="ARBA00004651"/>
    </source>
</evidence>
<keyword evidence="4 9" id="KW-0812">Transmembrane</keyword>
<dbReference type="InterPro" id="IPR022813">
    <property type="entry name" value="SecD/SecF_arch_bac"/>
</dbReference>
<evidence type="ECO:0000259" key="10">
    <source>
        <dbReference type="Pfam" id="PF02355"/>
    </source>
</evidence>
<dbReference type="PANTHER" id="PTHR30081:SF8">
    <property type="entry name" value="PROTEIN TRANSLOCASE SUBUNIT SECF"/>
    <property type="match status" value="1"/>
</dbReference>
<keyword evidence="8 9" id="KW-0472">Membrane</keyword>
<feature type="non-terminal residue" evidence="11">
    <location>
        <position position="101"/>
    </location>
</feature>
<keyword evidence="12" id="KW-1185">Reference proteome</keyword>
<dbReference type="SUPFAM" id="SSF82866">
    <property type="entry name" value="Multidrug efflux transporter AcrB transmembrane domain"/>
    <property type="match status" value="1"/>
</dbReference>
<dbReference type="EMBL" id="JAAVJS010000746">
    <property type="protein sequence ID" value="NJX17530.1"/>
    <property type="molecule type" value="Genomic_DNA"/>
</dbReference>